<evidence type="ECO:0000256" key="4">
    <source>
        <dbReference type="ARBA" id="ARBA00011881"/>
    </source>
</evidence>
<evidence type="ECO:0000313" key="13">
    <source>
        <dbReference type="Proteomes" id="UP000076603"/>
    </source>
</evidence>
<accession>A0A162SLW4</accession>
<dbReference type="Proteomes" id="UP000076603">
    <property type="component" value="Unassembled WGS sequence"/>
</dbReference>
<keyword evidence="13" id="KW-1185">Reference proteome</keyword>
<evidence type="ECO:0000256" key="3">
    <source>
        <dbReference type="ARBA" id="ARBA00010264"/>
    </source>
</evidence>
<dbReference type="SUPFAM" id="SSF48613">
    <property type="entry name" value="Heme oxygenase-like"/>
    <property type="match status" value="1"/>
</dbReference>
<dbReference type="AlphaFoldDB" id="A0A162SLW4"/>
<comment type="function">
    <text evidence="9">Catalyzes an amino-pyrimidine hydrolysis reaction at the C5' of the pyrimidine moiety of thiamine compounds, a reaction that is part of a thiamine salvage pathway. Thus, catalyzes the conversion of 4-amino-5-aminomethyl-2-methylpyrimidine to 4-amino-5-hydroxymethyl-2-methylpyrimidine (HMP).</text>
</comment>
<keyword evidence="7 9" id="KW-0784">Thiamine biosynthesis</keyword>
<gene>
    <name evidence="12" type="primary">tenA</name>
    <name evidence="12" type="ORF">CLMAG_33480</name>
</gene>
<dbReference type="GO" id="GO:0009228">
    <property type="term" value="P:thiamine biosynthetic process"/>
    <property type="evidence" value="ECO:0007669"/>
    <property type="project" value="UniProtKB-KW"/>
</dbReference>
<dbReference type="InterPro" id="IPR027574">
    <property type="entry name" value="Thiaminase_II"/>
</dbReference>
<dbReference type="Gene3D" id="1.20.910.10">
    <property type="entry name" value="Heme oxygenase-like"/>
    <property type="match status" value="1"/>
</dbReference>
<dbReference type="GO" id="GO:0050334">
    <property type="term" value="F:thiaminase activity"/>
    <property type="evidence" value="ECO:0007669"/>
    <property type="project" value="UniProtKB-UniRule"/>
</dbReference>
<dbReference type="InterPro" id="IPR050967">
    <property type="entry name" value="Thiamine_Salvage_TenA"/>
</dbReference>
<dbReference type="GO" id="GO:0009229">
    <property type="term" value="P:thiamine diphosphate biosynthetic process"/>
    <property type="evidence" value="ECO:0007669"/>
    <property type="project" value="UniProtKB-UniPathway"/>
</dbReference>
<sequence length="219" mass="25509">MKFSESLYESVEDIWQSYYEHPFVKGIGNGTLEIDKFKFYMIQDYLYLLDYAKVYALGIVKADTEEVMQGFSTMVNSILNGEMSIHRSYMKRLGITSEELKNAKASLDNISYTHYMLAVSQMGTLADLSVSLLSCMWSYLEIGKNLSAIPGSTEHEFYGEWVKGYISKEYEECTQWLIDLVDNLAENMSEKELQKLKEIFINTSKYEYMFWKMSYNKGM</sequence>
<dbReference type="PANTHER" id="PTHR43198:SF2">
    <property type="entry name" value="SI:CH1073-67J19.1-RELATED"/>
    <property type="match status" value="1"/>
</dbReference>
<proteinExistence type="inferred from homology"/>
<dbReference type="InterPro" id="IPR016084">
    <property type="entry name" value="Haem_Oase-like_multi-hlx"/>
</dbReference>
<comment type="subunit">
    <text evidence="4">Homotetramer.</text>
</comment>
<evidence type="ECO:0000256" key="1">
    <source>
        <dbReference type="ARBA" id="ARBA00001881"/>
    </source>
</evidence>
<dbReference type="GO" id="GO:0005829">
    <property type="term" value="C:cytosol"/>
    <property type="evidence" value="ECO:0007669"/>
    <property type="project" value="TreeGrafter"/>
</dbReference>
<dbReference type="Pfam" id="PF03070">
    <property type="entry name" value="TENA_THI-4"/>
    <property type="match status" value="1"/>
</dbReference>
<feature type="domain" description="Thiaminase-2/PQQC" evidence="11">
    <location>
        <begin position="10"/>
        <end position="216"/>
    </location>
</feature>
<dbReference type="PATRIC" id="fig|1121326.3.peg.3381"/>
<dbReference type="InterPro" id="IPR026285">
    <property type="entry name" value="TenA_E"/>
</dbReference>
<keyword evidence="9 12" id="KW-0378">Hydrolase</keyword>
<comment type="catalytic activity">
    <reaction evidence="8 9">
        <text>thiamine + H2O = 5-(2-hydroxyethyl)-4-methylthiazole + 4-amino-5-hydroxymethyl-2-methylpyrimidine + H(+)</text>
        <dbReference type="Rhea" id="RHEA:17509"/>
        <dbReference type="ChEBI" id="CHEBI:15377"/>
        <dbReference type="ChEBI" id="CHEBI:15378"/>
        <dbReference type="ChEBI" id="CHEBI:16892"/>
        <dbReference type="ChEBI" id="CHEBI:17957"/>
        <dbReference type="ChEBI" id="CHEBI:18385"/>
        <dbReference type="EC" id="3.5.99.2"/>
    </reaction>
</comment>
<protein>
    <recommendedName>
        <fullName evidence="6 9">Aminopyrimidine aminohydrolase</fullName>
        <ecNumber evidence="5 9">3.5.99.2</ecNumber>
    </recommendedName>
</protein>
<evidence type="ECO:0000259" key="11">
    <source>
        <dbReference type="Pfam" id="PF03070"/>
    </source>
</evidence>
<dbReference type="CDD" id="cd19361">
    <property type="entry name" value="TenA_C_HP1287-like"/>
    <property type="match status" value="1"/>
</dbReference>
<feature type="active site" description="Proton donor" evidence="10">
    <location>
        <position position="207"/>
    </location>
</feature>
<evidence type="ECO:0000256" key="7">
    <source>
        <dbReference type="ARBA" id="ARBA00022977"/>
    </source>
</evidence>
<comment type="pathway">
    <text evidence="2 9">Cofactor biosynthesis; thiamine diphosphate biosynthesis.</text>
</comment>
<dbReference type="InterPro" id="IPR004305">
    <property type="entry name" value="Thiaminase-2/PQQC"/>
</dbReference>
<reference evidence="12 13" key="1">
    <citation type="submission" date="2016-04" db="EMBL/GenBank/DDBJ databases">
        <title>Genome sequence of Clostridium magnum DSM 2767.</title>
        <authorList>
            <person name="Poehlein A."/>
            <person name="Uhlig R."/>
            <person name="Fischer R."/>
            <person name="Bahl H."/>
            <person name="Daniel R."/>
        </authorList>
    </citation>
    <scope>NUCLEOTIDE SEQUENCE [LARGE SCALE GENOMIC DNA]</scope>
    <source>
        <strain evidence="12 13">DSM 2767</strain>
    </source>
</reference>
<evidence type="ECO:0000256" key="10">
    <source>
        <dbReference type="PIRSR" id="PIRSR003170-1"/>
    </source>
</evidence>
<evidence type="ECO:0000313" key="12">
    <source>
        <dbReference type="EMBL" id="KZL91589.1"/>
    </source>
</evidence>
<evidence type="ECO:0000256" key="9">
    <source>
        <dbReference type="PIRNR" id="PIRNR003170"/>
    </source>
</evidence>
<comment type="caution">
    <text evidence="12">The sequence shown here is derived from an EMBL/GenBank/DDBJ whole genome shotgun (WGS) entry which is preliminary data.</text>
</comment>
<evidence type="ECO:0000256" key="2">
    <source>
        <dbReference type="ARBA" id="ARBA00004948"/>
    </source>
</evidence>
<dbReference type="STRING" id="1121326.CLMAG_33480"/>
<dbReference type="OrthoDB" id="34166at2"/>
<evidence type="ECO:0000256" key="8">
    <source>
        <dbReference type="ARBA" id="ARBA00048337"/>
    </source>
</evidence>
<dbReference type="UniPathway" id="UPA00060"/>
<dbReference type="EMBL" id="LWAE01000003">
    <property type="protein sequence ID" value="KZL91589.1"/>
    <property type="molecule type" value="Genomic_DNA"/>
</dbReference>
<evidence type="ECO:0000256" key="6">
    <source>
        <dbReference type="ARBA" id="ARBA00013647"/>
    </source>
</evidence>
<evidence type="ECO:0000256" key="5">
    <source>
        <dbReference type="ARBA" id="ARBA00012684"/>
    </source>
</evidence>
<name>A0A162SLW4_9CLOT</name>
<dbReference type="PIRSF" id="PIRSF003170">
    <property type="entry name" value="Pet18p"/>
    <property type="match status" value="1"/>
</dbReference>
<dbReference type="EC" id="3.5.99.2" evidence="5 9"/>
<comment type="catalytic activity">
    <reaction evidence="1 9">
        <text>4-amino-5-aminomethyl-2-methylpyrimidine + H2O = 4-amino-5-hydroxymethyl-2-methylpyrimidine + NH4(+)</text>
        <dbReference type="Rhea" id="RHEA:31799"/>
        <dbReference type="ChEBI" id="CHEBI:15377"/>
        <dbReference type="ChEBI" id="CHEBI:16892"/>
        <dbReference type="ChEBI" id="CHEBI:28938"/>
        <dbReference type="ChEBI" id="CHEBI:63416"/>
        <dbReference type="EC" id="3.5.99.2"/>
    </reaction>
</comment>
<comment type="similarity">
    <text evidence="3 9">Belongs to the TenA family.</text>
</comment>
<dbReference type="NCBIfam" id="TIGR04306">
    <property type="entry name" value="salvage_TenA"/>
    <property type="match status" value="1"/>
</dbReference>
<dbReference type="PANTHER" id="PTHR43198">
    <property type="entry name" value="BIFUNCTIONAL TH2 PROTEIN"/>
    <property type="match status" value="1"/>
</dbReference>
<organism evidence="12 13">
    <name type="scientific">Clostridium magnum DSM 2767</name>
    <dbReference type="NCBI Taxonomy" id="1121326"/>
    <lineage>
        <taxon>Bacteria</taxon>
        <taxon>Bacillati</taxon>
        <taxon>Bacillota</taxon>
        <taxon>Clostridia</taxon>
        <taxon>Eubacteriales</taxon>
        <taxon>Clostridiaceae</taxon>
        <taxon>Clostridium</taxon>
    </lineage>
</organism>
<dbReference type="RefSeq" id="WP_066625067.1">
    <property type="nucleotide sequence ID" value="NZ_FQXL01000005.1"/>
</dbReference>